<comment type="caution">
    <text evidence="1">The sequence shown here is derived from an EMBL/GenBank/DDBJ whole genome shotgun (WGS) entry which is preliminary data.</text>
</comment>
<protein>
    <submittedName>
        <fullName evidence="1">Uncharacterized protein</fullName>
    </submittedName>
</protein>
<name>A0ABD3SX44_9LAMI</name>
<evidence type="ECO:0000313" key="2">
    <source>
        <dbReference type="Proteomes" id="UP001634393"/>
    </source>
</evidence>
<reference evidence="1 2" key="1">
    <citation type="submission" date="2024-12" db="EMBL/GenBank/DDBJ databases">
        <title>The unique morphological basis and parallel evolutionary history of personate flowers in Penstemon.</title>
        <authorList>
            <person name="Depatie T.H."/>
            <person name="Wessinger C.A."/>
        </authorList>
    </citation>
    <scope>NUCLEOTIDE SEQUENCE [LARGE SCALE GENOMIC DNA]</scope>
    <source>
        <strain evidence="1">WTNN_2</strain>
        <tissue evidence="1">Leaf</tissue>
    </source>
</reference>
<dbReference type="Proteomes" id="UP001634393">
    <property type="component" value="Unassembled WGS sequence"/>
</dbReference>
<gene>
    <name evidence="1" type="ORF">ACJIZ3_018004</name>
</gene>
<dbReference type="EMBL" id="JBJXBP010000005">
    <property type="protein sequence ID" value="KAL3829202.1"/>
    <property type="molecule type" value="Genomic_DNA"/>
</dbReference>
<sequence length="70" mass="8121">MLMASERSRLHNASISYQRIIELKAWFVGMIHAAKQVCAPECGKANKCRRGYVYLFCREKLKLVSSRGWE</sequence>
<evidence type="ECO:0000313" key="1">
    <source>
        <dbReference type="EMBL" id="KAL3829202.1"/>
    </source>
</evidence>
<proteinExistence type="predicted"/>
<keyword evidence="2" id="KW-1185">Reference proteome</keyword>
<dbReference type="AlphaFoldDB" id="A0ABD3SX44"/>
<organism evidence="1 2">
    <name type="scientific">Penstemon smallii</name>
    <dbReference type="NCBI Taxonomy" id="265156"/>
    <lineage>
        <taxon>Eukaryota</taxon>
        <taxon>Viridiplantae</taxon>
        <taxon>Streptophyta</taxon>
        <taxon>Embryophyta</taxon>
        <taxon>Tracheophyta</taxon>
        <taxon>Spermatophyta</taxon>
        <taxon>Magnoliopsida</taxon>
        <taxon>eudicotyledons</taxon>
        <taxon>Gunneridae</taxon>
        <taxon>Pentapetalae</taxon>
        <taxon>asterids</taxon>
        <taxon>lamiids</taxon>
        <taxon>Lamiales</taxon>
        <taxon>Plantaginaceae</taxon>
        <taxon>Cheloneae</taxon>
        <taxon>Penstemon</taxon>
    </lineage>
</organism>
<accession>A0ABD3SX44</accession>